<organism evidence="3 4">
    <name type="scientific">Aliicoccus persicus</name>
    <dbReference type="NCBI Taxonomy" id="930138"/>
    <lineage>
        <taxon>Bacteria</taxon>
        <taxon>Bacillati</taxon>
        <taxon>Bacillota</taxon>
        <taxon>Bacilli</taxon>
        <taxon>Bacillales</taxon>
        <taxon>Staphylococcaceae</taxon>
        <taxon>Aliicoccus</taxon>
    </lineage>
</organism>
<feature type="domain" description="Pesticidal crystal protein Cry22Aa Ig-like" evidence="2">
    <location>
        <begin position="66"/>
        <end position="131"/>
    </location>
</feature>
<evidence type="ECO:0000256" key="1">
    <source>
        <dbReference type="SAM" id="MobiDB-lite"/>
    </source>
</evidence>
<dbReference type="RefSeq" id="WP_091475089.1">
    <property type="nucleotide sequence ID" value="NZ_FOIT01000003.1"/>
</dbReference>
<evidence type="ECO:0000259" key="2">
    <source>
        <dbReference type="Pfam" id="PF16403"/>
    </source>
</evidence>
<feature type="region of interest" description="Disordered" evidence="1">
    <location>
        <begin position="143"/>
        <end position="163"/>
    </location>
</feature>
<keyword evidence="4" id="KW-1185">Reference proteome</keyword>
<dbReference type="EMBL" id="FOIT01000003">
    <property type="protein sequence ID" value="SEW03404.1"/>
    <property type="molecule type" value="Genomic_DNA"/>
</dbReference>
<reference evidence="3 4" key="1">
    <citation type="submission" date="2016-10" db="EMBL/GenBank/DDBJ databases">
        <authorList>
            <person name="Varghese N."/>
            <person name="Submissions S."/>
        </authorList>
    </citation>
    <scope>NUCLEOTIDE SEQUENCE [LARGE SCALE GENOMIC DNA]</scope>
    <source>
        <strain evidence="3 4">IBRC-M10081</strain>
    </source>
</reference>
<feature type="domain" description="Pesticidal crystal protein Cry22Aa Ig-like" evidence="2">
    <location>
        <begin position="176"/>
        <end position="249"/>
    </location>
</feature>
<dbReference type="OrthoDB" id="2195004at2"/>
<name>A0A662Z5K4_9STAP</name>
<dbReference type="Gene3D" id="2.60.40.10">
    <property type="entry name" value="Immunoglobulins"/>
    <property type="match status" value="2"/>
</dbReference>
<sequence length="250" mass="26947">MSADIIIKALVALLPLSPATSDEIETHLEAEHMTTNIYADYEGPTMEEEIESVDTPYPIIKNVGAFNVEVGDEFDELEGVYAVDSNDGDVTDSITITDGSVDTSSPGTYYLTYRAEASNGGWYNITRTVTVSDQPTDEYPMIPPTEAELSGEVASDEDGTEDGDGELLSQDATGNIEFVGVDDETINVGQEFDLFEGVEVYDAEGNQIPNNLVYTTGTVNNEEPGDYTIGYSAFDEDGEVAAVARVITVQ</sequence>
<dbReference type="AlphaFoldDB" id="A0A662Z5K4"/>
<proteinExistence type="predicted"/>
<feature type="compositionally biased region" description="Acidic residues" evidence="1">
    <location>
        <begin position="154"/>
        <end position="163"/>
    </location>
</feature>
<accession>A0A662Z5K4</accession>
<protein>
    <submittedName>
        <fullName evidence="3">Chitinase</fullName>
    </submittedName>
</protein>
<dbReference type="InterPro" id="IPR013783">
    <property type="entry name" value="Ig-like_fold"/>
</dbReference>
<evidence type="ECO:0000313" key="4">
    <source>
        <dbReference type="Proteomes" id="UP000243605"/>
    </source>
</evidence>
<dbReference type="Pfam" id="PF16403">
    <property type="entry name" value="Bact_surface_Ig-like"/>
    <property type="match status" value="2"/>
</dbReference>
<dbReference type="Proteomes" id="UP000243605">
    <property type="component" value="Unassembled WGS sequence"/>
</dbReference>
<gene>
    <name evidence="3" type="ORF">SAMN05192557_1355</name>
</gene>
<dbReference type="InterPro" id="IPR032179">
    <property type="entry name" value="Cry22Aa_Ig-like"/>
</dbReference>
<evidence type="ECO:0000313" key="3">
    <source>
        <dbReference type="EMBL" id="SEW03404.1"/>
    </source>
</evidence>